<dbReference type="Proteomes" id="UP000717328">
    <property type="component" value="Unassembled WGS sequence"/>
</dbReference>
<keyword evidence="3" id="KW-1185">Reference proteome</keyword>
<dbReference type="AlphaFoldDB" id="A0A9P7KJP6"/>
<proteinExistence type="predicted"/>
<name>A0A9P7KJP6_9AGAR</name>
<dbReference type="OrthoDB" id="3199068at2759"/>
<evidence type="ECO:0000313" key="3">
    <source>
        <dbReference type="Proteomes" id="UP000717328"/>
    </source>
</evidence>
<reference evidence="2" key="2">
    <citation type="submission" date="2021-10" db="EMBL/GenBank/DDBJ databases">
        <title>Phylogenomics reveals ancestral predisposition of the termite-cultivated fungus Termitomyces towards a domesticated lifestyle.</title>
        <authorList>
            <person name="Auxier B."/>
            <person name="Grum-Grzhimaylo A."/>
            <person name="Cardenas M.E."/>
            <person name="Lodge J.D."/>
            <person name="Laessoe T."/>
            <person name="Pedersen O."/>
            <person name="Smith M.E."/>
            <person name="Kuyper T.W."/>
            <person name="Franco-Molano E.A."/>
            <person name="Baroni T.J."/>
            <person name="Aanen D.K."/>
        </authorList>
    </citation>
    <scope>NUCLEOTIDE SEQUENCE</scope>
    <source>
        <strain evidence="2">D49</strain>
    </source>
</reference>
<evidence type="ECO:0008006" key="4">
    <source>
        <dbReference type="Google" id="ProtNLM"/>
    </source>
</evidence>
<gene>
    <name evidence="2" type="ORF">H0H81_010517</name>
</gene>
<accession>A0A9P7KJP6</accession>
<protein>
    <recommendedName>
        <fullName evidence="4">BTB domain-containing protein</fullName>
    </recommendedName>
</protein>
<sequence>MSPSRSIPRLNIPATPESINLAFNERKCPPASPLEEDITTMGPELETPVSITPRGEAYDNQDSVKIDAPADIIPVRDMDYYFDTVVFEVEDNLYKVPMMHFMTSTDFFVPLFAEFGARSLLAQWDDERPIKLEGVRKADFRALLKLMYPLPRFAPPTFSEDEKVSILRLSTRWKMLDIRDLAIQQLAFTTMSPIDKVCLARECGIFEWLSPAYVTLAQQTDEISTDDATRLGLDTVFKLCRAHDRVLKATSHPQYYFTSTDRFSVAIDKEFASELQLEKHDAVQRAVLARTLGVLEWLSAAYLELVERDAPLSDEEAETLGYKTAIRLCRARESRALRLNDFGRPQTSSVDVEMRVELSEARSCTAVERVLLARQCGVAEWLRSSLIEVAKNGDVSGDEAANTLGLQTAIALYKVRGSTYAPLASGKGHVEYEKAVKEEFRSEMEEIKTFGRAYLRSGCEQEVEAVEAQDSRGTKSLGEVQEVEEAGEPAQVSGIEDKGEPWLALSPCQPVSVSSVAKKKKKKR</sequence>
<organism evidence="2 3">
    <name type="scientific">Sphagnurus paluster</name>
    <dbReference type="NCBI Taxonomy" id="117069"/>
    <lineage>
        <taxon>Eukaryota</taxon>
        <taxon>Fungi</taxon>
        <taxon>Dikarya</taxon>
        <taxon>Basidiomycota</taxon>
        <taxon>Agaricomycotina</taxon>
        <taxon>Agaricomycetes</taxon>
        <taxon>Agaricomycetidae</taxon>
        <taxon>Agaricales</taxon>
        <taxon>Tricholomatineae</taxon>
        <taxon>Lyophyllaceae</taxon>
        <taxon>Sphagnurus</taxon>
    </lineage>
</organism>
<feature type="region of interest" description="Disordered" evidence="1">
    <location>
        <begin position="468"/>
        <end position="494"/>
    </location>
</feature>
<reference evidence="2" key="1">
    <citation type="submission" date="2021-02" db="EMBL/GenBank/DDBJ databases">
        <authorList>
            <person name="Nieuwenhuis M."/>
            <person name="Van De Peppel L.J.J."/>
        </authorList>
    </citation>
    <scope>NUCLEOTIDE SEQUENCE</scope>
    <source>
        <strain evidence="2">D49</strain>
    </source>
</reference>
<evidence type="ECO:0000256" key="1">
    <source>
        <dbReference type="SAM" id="MobiDB-lite"/>
    </source>
</evidence>
<evidence type="ECO:0000313" key="2">
    <source>
        <dbReference type="EMBL" id="KAG5650925.1"/>
    </source>
</evidence>
<dbReference type="EMBL" id="JABCKI010000333">
    <property type="protein sequence ID" value="KAG5650925.1"/>
    <property type="molecule type" value="Genomic_DNA"/>
</dbReference>
<comment type="caution">
    <text evidence="2">The sequence shown here is derived from an EMBL/GenBank/DDBJ whole genome shotgun (WGS) entry which is preliminary data.</text>
</comment>